<evidence type="ECO:0000259" key="7">
    <source>
        <dbReference type="Pfam" id="PF13588"/>
    </source>
</evidence>
<dbReference type="PANTHER" id="PTHR42998">
    <property type="entry name" value="TYPE I RESTRICTION ENZYME HINDVIIP M PROTEIN-RELATED"/>
    <property type="match status" value="1"/>
</dbReference>
<dbReference type="Gene3D" id="3.40.50.150">
    <property type="entry name" value="Vaccinia Virus protein VP39"/>
    <property type="match status" value="1"/>
</dbReference>
<keyword evidence="9" id="KW-1185">Reference proteome</keyword>
<dbReference type="GO" id="GO:0003677">
    <property type="term" value="F:DNA binding"/>
    <property type="evidence" value="ECO:0007669"/>
    <property type="project" value="UniProtKB-KW"/>
</dbReference>
<dbReference type="GO" id="GO:0009307">
    <property type="term" value="P:DNA restriction-modification system"/>
    <property type="evidence" value="ECO:0007669"/>
    <property type="project" value="UniProtKB-KW"/>
</dbReference>
<dbReference type="GO" id="GO:0032259">
    <property type="term" value="P:methylation"/>
    <property type="evidence" value="ECO:0007669"/>
    <property type="project" value="UniProtKB-KW"/>
</dbReference>
<accession>A0AAP6JEV2</accession>
<evidence type="ECO:0000313" key="9">
    <source>
        <dbReference type="Proteomes" id="UP001302316"/>
    </source>
</evidence>
<dbReference type="EMBL" id="JAYGII010000011">
    <property type="protein sequence ID" value="MEA5445553.1"/>
    <property type="molecule type" value="Genomic_DNA"/>
</dbReference>
<evidence type="ECO:0000313" key="8">
    <source>
        <dbReference type="EMBL" id="MEA5445553.1"/>
    </source>
</evidence>
<dbReference type="Proteomes" id="UP001302316">
    <property type="component" value="Unassembled WGS sequence"/>
</dbReference>
<dbReference type="InterPro" id="IPR029063">
    <property type="entry name" value="SAM-dependent_MTases_sf"/>
</dbReference>
<dbReference type="Pfam" id="PF13588">
    <property type="entry name" value="HSDR_N_2"/>
    <property type="match status" value="1"/>
</dbReference>
<organism evidence="8 9">
    <name type="scientific">Natronospira elongata</name>
    <dbReference type="NCBI Taxonomy" id="3110268"/>
    <lineage>
        <taxon>Bacteria</taxon>
        <taxon>Pseudomonadati</taxon>
        <taxon>Pseudomonadota</taxon>
        <taxon>Gammaproteobacteria</taxon>
        <taxon>Natronospirales</taxon>
        <taxon>Natronospiraceae</taxon>
        <taxon>Natronospira</taxon>
    </lineage>
</organism>
<dbReference type="PANTHER" id="PTHR42998:SF1">
    <property type="entry name" value="TYPE I RESTRICTION ENZYME HINDI METHYLASE SUBUNIT"/>
    <property type="match status" value="1"/>
</dbReference>
<evidence type="ECO:0000256" key="4">
    <source>
        <dbReference type="ARBA" id="ARBA00023125"/>
    </source>
</evidence>
<dbReference type="Gene3D" id="3.90.220.20">
    <property type="entry name" value="DNA methylase specificity domains"/>
    <property type="match status" value="1"/>
</dbReference>
<dbReference type="RefSeq" id="WP_346051182.1">
    <property type="nucleotide sequence ID" value="NZ_JAYGII010000011.1"/>
</dbReference>
<dbReference type="InterPro" id="IPR029464">
    <property type="entry name" value="HSDR_N"/>
</dbReference>
<keyword evidence="3" id="KW-0680">Restriction system</keyword>
<feature type="domain" description="Type I restriction enzyme R protein N-terminal" evidence="7">
    <location>
        <begin position="27"/>
        <end position="135"/>
    </location>
</feature>
<gene>
    <name evidence="8" type="ORF">VCB98_06950</name>
</gene>
<evidence type="ECO:0000259" key="5">
    <source>
        <dbReference type="Pfam" id="PF01420"/>
    </source>
</evidence>
<dbReference type="Pfam" id="PF02384">
    <property type="entry name" value="N6_Mtase"/>
    <property type="match status" value="1"/>
</dbReference>
<dbReference type="InterPro" id="IPR000055">
    <property type="entry name" value="Restrct_endonuc_typeI_TRD"/>
</dbReference>
<evidence type="ECO:0000256" key="3">
    <source>
        <dbReference type="ARBA" id="ARBA00022747"/>
    </source>
</evidence>
<dbReference type="AlphaFoldDB" id="A0AAP6JEV2"/>
<name>A0AAP6JEV2_9GAMM</name>
<dbReference type="PRINTS" id="PR00507">
    <property type="entry name" value="N12N6MTFRASE"/>
</dbReference>
<dbReference type="Pfam" id="PF01420">
    <property type="entry name" value="Methylase_S"/>
    <property type="match status" value="1"/>
</dbReference>
<comment type="caution">
    <text evidence="8">The sequence shown here is derived from an EMBL/GenBank/DDBJ whole genome shotgun (WGS) entry which is preliminary data.</text>
</comment>
<sequence>MDNFEVEITEEGKIVDFLDGSHLAPGPEEFVRQKYLRILHFEYQYPKNVLAKEVPIYYGSSELKDREGKPVRADIVIYRNPKAKKDRNQGAIAMLVECKAPSIETGYNQLVSYIYNTSAEGGVWYNGDAPQYFRRLSNPNNDLIDWTGIPRPNEAWDALGQRKKEDLKRPKDIKGLLRQCHNKLHGRGVDGDEDDLTMDMVRIILAKAMDEEKADEFCEFYCTPEEYRSTEGQLLVAERIHSLFREVVSENRDVFSDHEKISVGPRSVCDVVIELQRYRLLSDLNESNDWDIMGHAYEQYTATYLKKKRGQFFTNRLVVDFLSQALDPGYQDIILDPAGGSGGFLTGAMRHVRKKILSSAGTSISKQRQLDKHRTNLFMVEISKRLVKIAKTAMILNGDGHTGMTQGDSLGPINTLNERVVARCGLGAPKIILTNPPFAGVGEGRITDPAVLDNFSSGIRWSTRGGEFISTGERNSEGVPPEMLFFERCLKWIAPGGRIGIVMPKSFLDTRTYYPVRRLLLDEYKLIAVVNCHKDTFQPHTGVRTCLVIVERPASSDDLPSDYPIFLAISKKIGQDSEGFPLFKRDKNNNLTDEIDHDLDEMLSDFHDFKNGSLMPSEYRFSINRSEVDELLRINPQVYLPNLNESIKNIESIDGVDGWSVTTIGQLHSSIKIFKGPRLKSENLIVEELVDGVEPYYTPSAVLQEKSDSAKLLNINFASASQLATINAVRVYRGDIVVTRSGTIGRVAFITQRLDGAIVSDDLIRIRISDEKIRLYVYQFLQTESALNQMLINEYGAVQQHLEPNHIANILIPIPENISELENVISLTAEQIRLKEQLEIGNTNLHSESNALLSKLMQLGSEENA</sequence>
<dbReference type="SUPFAM" id="SSF116734">
    <property type="entry name" value="DNA methylase specificity domain"/>
    <property type="match status" value="1"/>
</dbReference>
<feature type="domain" description="Type I restriction modification DNA specificity" evidence="5">
    <location>
        <begin position="658"/>
        <end position="816"/>
    </location>
</feature>
<keyword evidence="4" id="KW-0238">DNA-binding</keyword>
<dbReference type="InterPro" id="IPR003356">
    <property type="entry name" value="DNA_methylase_A-5"/>
</dbReference>
<protein>
    <submittedName>
        <fullName evidence="8">N-6 DNA methylase</fullName>
    </submittedName>
</protein>
<evidence type="ECO:0000259" key="6">
    <source>
        <dbReference type="Pfam" id="PF02384"/>
    </source>
</evidence>
<dbReference type="InterPro" id="IPR052916">
    <property type="entry name" value="Type-I_RE_MTase_Subunit"/>
</dbReference>
<keyword evidence="8" id="KW-0489">Methyltransferase</keyword>
<dbReference type="GO" id="GO:0008170">
    <property type="term" value="F:N-methyltransferase activity"/>
    <property type="evidence" value="ECO:0007669"/>
    <property type="project" value="InterPro"/>
</dbReference>
<comment type="similarity">
    <text evidence="1">Belongs to the N(4)/N(6)-methyltransferase family.</text>
</comment>
<feature type="domain" description="DNA methylase adenine-specific" evidence="6">
    <location>
        <begin position="290"/>
        <end position="594"/>
    </location>
</feature>
<evidence type="ECO:0000256" key="2">
    <source>
        <dbReference type="ARBA" id="ARBA00010923"/>
    </source>
</evidence>
<dbReference type="SUPFAM" id="SSF53335">
    <property type="entry name" value="S-adenosyl-L-methionine-dependent methyltransferases"/>
    <property type="match status" value="1"/>
</dbReference>
<evidence type="ECO:0000256" key="1">
    <source>
        <dbReference type="ARBA" id="ARBA00006594"/>
    </source>
</evidence>
<keyword evidence="8" id="KW-0808">Transferase</keyword>
<proteinExistence type="inferred from homology"/>
<reference evidence="8 9" key="1">
    <citation type="submission" date="2023-12" db="EMBL/GenBank/DDBJ databases">
        <title>Whole-genome sequencing of halo(alkali)philic microorganisms from hypersaline lakes.</title>
        <authorList>
            <person name="Sorokin D.Y."/>
            <person name="Merkel A.Y."/>
            <person name="Messina E."/>
            <person name="Yakimov M."/>
        </authorList>
    </citation>
    <scope>NUCLEOTIDE SEQUENCE [LARGE SCALE GENOMIC DNA]</scope>
    <source>
        <strain evidence="8 9">AB-CW1</strain>
    </source>
</reference>
<comment type="similarity">
    <text evidence="2">Belongs to the type-I restriction system S methylase family.</text>
</comment>
<dbReference type="InterPro" id="IPR044946">
    <property type="entry name" value="Restrct_endonuc_typeI_TRD_sf"/>
</dbReference>